<evidence type="ECO:0000313" key="2">
    <source>
        <dbReference type="Proteomes" id="UP000521943"/>
    </source>
</evidence>
<keyword evidence="2" id="KW-1185">Reference proteome</keyword>
<proteinExistence type="predicted"/>
<organism evidence="1 2">
    <name type="scientific">Ephemerocybe angulata</name>
    <dbReference type="NCBI Taxonomy" id="980116"/>
    <lineage>
        <taxon>Eukaryota</taxon>
        <taxon>Fungi</taxon>
        <taxon>Dikarya</taxon>
        <taxon>Basidiomycota</taxon>
        <taxon>Agaricomycotina</taxon>
        <taxon>Agaricomycetes</taxon>
        <taxon>Agaricomycetidae</taxon>
        <taxon>Agaricales</taxon>
        <taxon>Agaricineae</taxon>
        <taxon>Psathyrellaceae</taxon>
        <taxon>Ephemerocybe</taxon>
    </lineage>
</organism>
<name>A0A8H6HQQ4_9AGAR</name>
<dbReference type="Proteomes" id="UP000521943">
    <property type="component" value="Unassembled WGS sequence"/>
</dbReference>
<gene>
    <name evidence="1" type="ORF">DFP72DRAFT_817112</name>
</gene>
<comment type="caution">
    <text evidence="1">The sequence shown here is derived from an EMBL/GenBank/DDBJ whole genome shotgun (WGS) entry which is preliminary data.</text>
</comment>
<accession>A0A8H6HQQ4</accession>
<evidence type="ECO:0000313" key="1">
    <source>
        <dbReference type="EMBL" id="KAF6751000.1"/>
    </source>
</evidence>
<reference evidence="1 2" key="1">
    <citation type="submission" date="2020-07" db="EMBL/GenBank/DDBJ databases">
        <title>Comparative genomics of pyrophilous fungi reveals a link between fire events and developmental genes.</title>
        <authorList>
            <consortium name="DOE Joint Genome Institute"/>
            <person name="Steindorff A.S."/>
            <person name="Carver A."/>
            <person name="Calhoun S."/>
            <person name="Stillman K."/>
            <person name="Liu H."/>
            <person name="Lipzen A."/>
            <person name="Pangilinan J."/>
            <person name="Labutti K."/>
            <person name="Bruns T.D."/>
            <person name="Grigoriev I.V."/>
        </authorList>
    </citation>
    <scope>NUCLEOTIDE SEQUENCE [LARGE SCALE GENOMIC DNA]</scope>
    <source>
        <strain evidence="1 2">CBS 144469</strain>
    </source>
</reference>
<dbReference type="EMBL" id="JACGCI010000053">
    <property type="protein sequence ID" value="KAF6751000.1"/>
    <property type="molecule type" value="Genomic_DNA"/>
</dbReference>
<protein>
    <submittedName>
        <fullName evidence="1">Uncharacterized protein</fullName>
    </submittedName>
</protein>
<sequence length="183" mass="19872">MLSIHPAVLPTQYSAASALAATVFTSPKRIWVPQQESSASSPWKRHTASCNASIQNVAFDYIGSCHQGVLLRDLLGGVARMQGPGDQVFAQMGVSAIRVKIMWPGYTRVVPFERPLPVAGLTRAKVGLEIARLIHCFLAKSVAPESHPQFAVGPSKIPFERLVLVSIHKVANDVWQADIAYDS</sequence>
<dbReference type="OrthoDB" id="2662268at2759"/>
<dbReference type="AlphaFoldDB" id="A0A8H6HQQ4"/>